<dbReference type="AlphaFoldDB" id="A0A9D4JIU5"/>
<reference evidence="1" key="2">
    <citation type="submission" date="2020-11" db="EMBL/GenBank/DDBJ databases">
        <authorList>
            <person name="McCartney M.A."/>
            <person name="Auch B."/>
            <person name="Kono T."/>
            <person name="Mallez S."/>
            <person name="Becker A."/>
            <person name="Gohl D.M."/>
            <person name="Silverstein K.A.T."/>
            <person name="Koren S."/>
            <person name="Bechman K.B."/>
            <person name="Herman A."/>
            <person name="Abrahante J.E."/>
            <person name="Garbe J."/>
        </authorList>
    </citation>
    <scope>NUCLEOTIDE SEQUENCE</scope>
    <source>
        <strain evidence="1">Duluth1</strain>
        <tissue evidence="1">Whole animal</tissue>
    </source>
</reference>
<name>A0A9D4JIU5_DREPO</name>
<keyword evidence="2" id="KW-1185">Reference proteome</keyword>
<dbReference type="EMBL" id="JAIWYP010000006">
    <property type="protein sequence ID" value="KAH3809092.1"/>
    <property type="molecule type" value="Genomic_DNA"/>
</dbReference>
<protein>
    <submittedName>
        <fullName evidence="1">Uncharacterized protein</fullName>
    </submittedName>
</protein>
<evidence type="ECO:0000313" key="1">
    <source>
        <dbReference type="EMBL" id="KAH3809092.1"/>
    </source>
</evidence>
<accession>A0A9D4JIU5</accession>
<proteinExistence type="predicted"/>
<evidence type="ECO:0000313" key="2">
    <source>
        <dbReference type="Proteomes" id="UP000828390"/>
    </source>
</evidence>
<organism evidence="1 2">
    <name type="scientific">Dreissena polymorpha</name>
    <name type="common">Zebra mussel</name>
    <name type="synonym">Mytilus polymorpha</name>
    <dbReference type="NCBI Taxonomy" id="45954"/>
    <lineage>
        <taxon>Eukaryota</taxon>
        <taxon>Metazoa</taxon>
        <taxon>Spiralia</taxon>
        <taxon>Lophotrochozoa</taxon>
        <taxon>Mollusca</taxon>
        <taxon>Bivalvia</taxon>
        <taxon>Autobranchia</taxon>
        <taxon>Heteroconchia</taxon>
        <taxon>Euheterodonta</taxon>
        <taxon>Imparidentia</taxon>
        <taxon>Neoheterodontei</taxon>
        <taxon>Myida</taxon>
        <taxon>Dreissenoidea</taxon>
        <taxon>Dreissenidae</taxon>
        <taxon>Dreissena</taxon>
    </lineage>
</organism>
<gene>
    <name evidence="1" type="ORF">DPMN_137455</name>
</gene>
<reference evidence="1" key="1">
    <citation type="journal article" date="2019" name="bioRxiv">
        <title>The Genome of the Zebra Mussel, Dreissena polymorpha: A Resource for Invasive Species Research.</title>
        <authorList>
            <person name="McCartney M.A."/>
            <person name="Auch B."/>
            <person name="Kono T."/>
            <person name="Mallez S."/>
            <person name="Zhang Y."/>
            <person name="Obille A."/>
            <person name="Becker A."/>
            <person name="Abrahante J.E."/>
            <person name="Garbe J."/>
            <person name="Badalamenti J.P."/>
            <person name="Herman A."/>
            <person name="Mangelson H."/>
            <person name="Liachko I."/>
            <person name="Sullivan S."/>
            <person name="Sone E.D."/>
            <person name="Koren S."/>
            <person name="Silverstein K.A.T."/>
            <person name="Beckman K.B."/>
            <person name="Gohl D.M."/>
        </authorList>
    </citation>
    <scope>NUCLEOTIDE SEQUENCE</scope>
    <source>
        <strain evidence="1">Duluth1</strain>
        <tissue evidence="1">Whole animal</tissue>
    </source>
</reference>
<dbReference type="Proteomes" id="UP000828390">
    <property type="component" value="Unassembled WGS sequence"/>
</dbReference>
<sequence>MVVETSGGNLSCFFRSTIIFQSLTEARMPASIYMLLLSADPPSRTKLMKVGLACIGGFFFRATSRLAAISPRILSFRHRYIPSVSAVLQEDMVCSKLNGLSHNLQVG</sequence>
<comment type="caution">
    <text evidence="1">The sequence shown here is derived from an EMBL/GenBank/DDBJ whole genome shotgun (WGS) entry which is preliminary data.</text>
</comment>